<sequence>MSVEFACFALLGLPDLLKTPVTAGGVAVYGLAAIALLGMQLAHFGRTTTRLDSALSRWLLLPQAALVYLPLLPFGVAWIGMLAFSAGTALLVLPPTAGRLAFAIVTASTWPIEAGFGGTLLDNVYNTLSTALGGLTVFLLTRLARLVSELHTARTAVARGAVAEERLQFARDLHDLIGLSLSAIALKGELALRLLAGAPERARQELADITDTARRALADVRAVARGYRELSLEQEFQAARSMLADSDVDLRLNLDQRLLPAQVRTVLASALREGVTNVLRHSDAAHCWISVKQDGDTIELDIVNDNADQEPEGDGTGLRTLTAQVTALGGTLAAAPQDGGRYRLQVRLPAHLAVPDKKNTIAAASPVGGRLATAGMYLVLIGFGLAAGVHVLYLTADVGKILLTLGFLAALLVLQLSFFSRATARLRKRRALVLLAVQACLVYLPLLELRQDWVSIPGLLLCDALLVLPPVAGWLVSAAVVASVAIVHAGFTADITDMPFNVLATVNTGFIAFGVTWLALLATELDQTRLRLAAVAVAEERLRFARDLHDLLGLSLSAITLKTELADRLLAVDRAVAANELREILSLARQALGDVRTVASGFRELSLDTESQSAEAVLTAAGVSVRMLLEYGDLPAQVGTVFAVVLREGVTNVLRHSKVEHCDIDVRRTGDQVSLEIVNDGVDGLRPENTSPSGGIRNLSDRVGMLGGQLTAGLADDGRFHLRAVVRA</sequence>
<feature type="transmembrane region" description="Helical" evidence="4">
    <location>
        <begin position="500"/>
        <end position="522"/>
    </location>
</feature>
<keyword evidence="7" id="KW-1185">Reference proteome</keyword>
<accession>A0ABV6MKW9</accession>
<organism evidence="6 7">
    <name type="scientific">Kutzneria chonburiensis</name>
    <dbReference type="NCBI Taxonomy" id="1483604"/>
    <lineage>
        <taxon>Bacteria</taxon>
        <taxon>Bacillati</taxon>
        <taxon>Actinomycetota</taxon>
        <taxon>Actinomycetes</taxon>
        <taxon>Pseudonocardiales</taxon>
        <taxon>Pseudonocardiaceae</taxon>
        <taxon>Kutzneria</taxon>
    </lineage>
</organism>
<keyword evidence="4" id="KW-1133">Transmembrane helix</keyword>
<dbReference type="Proteomes" id="UP001589810">
    <property type="component" value="Unassembled WGS sequence"/>
</dbReference>
<feature type="domain" description="Signal transduction histidine kinase subgroup 3 dimerisation and phosphoacceptor" evidence="5">
    <location>
        <begin position="165"/>
        <end position="230"/>
    </location>
</feature>
<dbReference type="EMBL" id="JBHLUD010000001">
    <property type="protein sequence ID" value="MFC0540600.1"/>
    <property type="molecule type" value="Genomic_DNA"/>
</dbReference>
<feature type="transmembrane region" description="Helical" evidence="4">
    <location>
        <begin position="401"/>
        <end position="419"/>
    </location>
</feature>
<evidence type="ECO:0000256" key="4">
    <source>
        <dbReference type="SAM" id="Phobius"/>
    </source>
</evidence>
<evidence type="ECO:0000313" key="7">
    <source>
        <dbReference type="Proteomes" id="UP001589810"/>
    </source>
</evidence>
<dbReference type="PANTHER" id="PTHR24421">
    <property type="entry name" value="NITRATE/NITRITE SENSOR PROTEIN NARX-RELATED"/>
    <property type="match status" value="1"/>
</dbReference>
<evidence type="ECO:0000256" key="2">
    <source>
        <dbReference type="ARBA" id="ARBA00022777"/>
    </source>
</evidence>
<feature type="transmembrane region" description="Helical" evidence="4">
    <location>
        <begin position="66"/>
        <end position="93"/>
    </location>
</feature>
<keyword evidence="2 6" id="KW-0418">Kinase</keyword>
<feature type="transmembrane region" description="Helical" evidence="4">
    <location>
        <begin position="467"/>
        <end position="488"/>
    </location>
</feature>
<keyword evidence="4" id="KW-0472">Membrane</keyword>
<dbReference type="InterPro" id="IPR011712">
    <property type="entry name" value="Sig_transdc_His_kin_sub3_dim/P"/>
</dbReference>
<protein>
    <submittedName>
        <fullName evidence="6">Sensor histidine kinase</fullName>
    </submittedName>
</protein>
<proteinExistence type="predicted"/>
<comment type="caution">
    <text evidence="6">The sequence shown here is derived from an EMBL/GenBank/DDBJ whole genome shotgun (WGS) entry which is preliminary data.</text>
</comment>
<dbReference type="Pfam" id="PF07730">
    <property type="entry name" value="HisKA_3"/>
    <property type="match status" value="2"/>
</dbReference>
<feature type="transmembrane region" description="Helical" evidence="4">
    <location>
        <begin position="28"/>
        <end position="45"/>
    </location>
</feature>
<dbReference type="SUPFAM" id="SSF55874">
    <property type="entry name" value="ATPase domain of HSP90 chaperone/DNA topoisomerase II/histidine kinase"/>
    <property type="match status" value="1"/>
</dbReference>
<feature type="domain" description="Signal transduction histidine kinase subgroup 3 dimerisation and phosphoacceptor" evidence="5">
    <location>
        <begin position="540"/>
        <end position="605"/>
    </location>
</feature>
<evidence type="ECO:0000256" key="3">
    <source>
        <dbReference type="ARBA" id="ARBA00023012"/>
    </source>
</evidence>
<dbReference type="CDD" id="cd16917">
    <property type="entry name" value="HATPase_UhpB-NarQ-NarX-like"/>
    <property type="match status" value="2"/>
</dbReference>
<dbReference type="InterPro" id="IPR036890">
    <property type="entry name" value="HATPase_C_sf"/>
</dbReference>
<dbReference type="GO" id="GO:0016301">
    <property type="term" value="F:kinase activity"/>
    <property type="evidence" value="ECO:0007669"/>
    <property type="project" value="UniProtKB-KW"/>
</dbReference>
<keyword evidence="3" id="KW-0902">Two-component regulatory system</keyword>
<reference evidence="6 7" key="1">
    <citation type="submission" date="2024-09" db="EMBL/GenBank/DDBJ databases">
        <authorList>
            <person name="Sun Q."/>
            <person name="Mori K."/>
        </authorList>
    </citation>
    <scope>NUCLEOTIDE SEQUENCE [LARGE SCALE GENOMIC DNA]</scope>
    <source>
        <strain evidence="6 7">TBRC 1432</strain>
    </source>
</reference>
<evidence type="ECO:0000259" key="5">
    <source>
        <dbReference type="Pfam" id="PF07730"/>
    </source>
</evidence>
<dbReference type="RefSeq" id="WP_273939403.1">
    <property type="nucleotide sequence ID" value="NZ_CP097263.1"/>
</dbReference>
<evidence type="ECO:0000256" key="1">
    <source>
        <dbReference type="ARBA" id="ARBA00022679"/>
    </source>
</evidence>
<feature type="transmembrane region" description="Helical" evidence="4">
    <location>
        <begin position="431"/>
        <end position="447"/>
    </location>
</feature>
<feature type="transmembrane region" description="Helical" evidence="4">
    <location>
        <begin position="124"/>
        <end position="144"/>
    </location>
</feature>
<dbReference type="Gene3D" id="3.30.565.10">
    <property type="entry name" value="Histidine kinase-like ATPase, C-terminal domain"/>
    <property type="match status" value="2"/>
</dbReference>
<evidence type="ECO:0000313" key="6">
    <source>
        <dbReference type="EMBL" id="MFC0540600.1"/>
    </source>
</evidence>
<name>A0ABV6MKW9_9PSEU</name>
<gene>
    <name evidence="6" type="ORF">ACFFH7_03855</name>
</gene>
<keyword evidence="1" id="KW-0808">Transferase</keyword>
<dbReference type="Gene3D" id="1.20.5.1930">
    <property type="match status" value="2"/>
</dbReference>
<feature type="transmembrane region" description="Helical" evidence="4">
    <location>
        <begin position="374"/>
        <end position="395"/>
    </location>
</feature>
<dbReference type="InterPro" id="IPR050482">
    <property type="entry name" value="Sensor_HK_TwoCompSys"/>
</dbReference>
<dbReference type="PANTHER" id="PTHR24421:SF63">
    <property type="entry name" value="SENSOR HISTIDINE KINASE DESK"/>
    <property type="match status" value="1"/>
</dbReference>
<keyword evidence="4" id="KW-0812">Transmembrane</keyword>